<accession>A0A1F6UKZ3</accession>
<dbReference type="SUPFAM" id="SSF75420">
    <property type="entry name" value="YhbC-like, N-terminal domain"/>
    <property type="match status" value="1"/>
</dbReference>
<dbReference type="GO" id="GO:0000028">
    <property type="term" value="P:ribosomal small subunit assembly"/>
    <property type="evidence" value="ECO:0007669"/>
    <property type="project" value="TreeGrafter"/>
</dbReference>
<comment type="caution">
    <text evidence="6">The sequence shown here is derived from an EMBL/GenBank/DDBJ whole genome shotgun (WGS) entry which is preliminary data.</text>
</comment>
<dbReference type="AlphaFoldDB" id="A0A1F6UKZ3"/>
<dbReference type="Pfam" id="PF02576">
    <property type="entry name" value="RimP_N"/>
    <property type="match status" value="1"/>
</dbReference>
<dbReference type="EMBL" id="MFSV01000092">
    <property type="protein sequence ID" value="OGI58043.1"/>
    <property type="molecule type" value="Genomic_DNA"/>
</dbReference>
<comment type="subcellular location">
    <subcellularLocation>
        <location evidence="3">Cytoplasm</location>
    </subcellularLocation>
</comment>
<evidence type="ECO:0000256" key="2">
    <source>
        <dbReference type="ARBA" id="ARBA00022517"/>
    </source>
</evidence>
<dbReference type="CDD" id="cd01734">
    <property type="entry name" value="YlxS_C"/>
    <property type="match status" value="1"/>
</dbReference>
<dbReference type="FunFam" id="3.30.300.70:FF:000001">
    <property type="entry name" value="Ribosome maturation factor RimP"/>
    <property type="match status" value="1"/>
</dbReference>
<dbReference type="NCBIfam" id="NF000927">
    <property type="entry name" value="PRK00092.1-1"/>
    <property type="match status" value="1"/>
</dbReference>
<evidence type="ECO:0000313" key="7">
    <source>
        <dbReference type="Proteomes" id="UP000177950"/>
    </source>
</evidence>
<dbReference type="InterPro" id="IPR035956">
    <property type="entry name" value="RimP_N_sf"/>
</dbReference>
<dbReference type="PANTHER" id="PTHR33867:SF1">
    <property type="entry name" value="RIBOSOME MATURATION FACTOR RIMP"/>
    <property type="match status" value="1"/>
</dbReference>
<dbReference type="InterPro" id="IPR028989">
    <property type="entry name" value="RimP_N"/>
</dbReference>
<dbReference type="Gene3D" id="3.30.300.70">
    <property type="entry name" value="RimP-like superfamily, N-terminal"/>
    <property type="match status" value="1"/>
</dbReference>
<comment type="similarity">
    <text evidence="3">Belongs to the RimP family.</text>
</comment>
<dbReference type="Pfam" id="PF17384">
    <property type="entry name" value="DUF150_C"/>
    <property type="match status" value="1"/>
</dbReference>
<evidence type="ECO:0000313" key="6">
    <source>
        <dbReference type="EMBL" id="OGI58043.1"/>
    </source>
</evidence>
<keyword evidence="1 3" id="KW-0963">Cytoplasm</keyword>
<evidence type="ECO:0000259" key="5">
    <source>
        <dbReference type="Pfam" id="PF17384"/>
    </source>
</evidence>
<gene>
    <name evidence="3" type="primary">rimP</name>
    <name evidence="6" type="ORF">A2V58_07355</name>
</gene>
<evidence type="ECO:0000256" key="3">
    <source>
        <dbReference type="HAMAP-Rule" id="MF_01077"/>
    </source>
</evidence>
<dbReference type="GO" id="GO:0005829">
    <property type="term" value="C:cytosol"/>
    <property type="evidence" value="ECO:0007669"/>
    <property type="project" value="TreeGrafter"/>
</dbReference>
<dbReference type="PANTHER" id="PTHR33867">
    <property type="entry name" value="RIBOSOME MATURATION FACTOR RIMP"/>
    <property type="match status" value="1"/>
</dbReference>
<feature type="domain" description="Ribosome maturation factor RimP C-terminal" evidence="5">
    <location>
        <begin position="86"/>
        <end position="151"/>
    </location>
</feature>
<feature type="domain" description="Ribosome maturation factor RimP N-terminal" evidence="4">
    <location>
        <begin position="11"/>
        <end position="83"/>
    </location>
</feature>
<dbReference type="InterPro" id="IPR036847">
    <property type="entry name" value="RimP_C_sf"/>
</dbReference>
<dbReference type="Gene3D" id="2.30.30.180">
    <property type="entry name" value="Ribosome maturation factor RimP, C-terminal domain"/>
    <property type="match status" value="1"/>
</dbReference>
<protein>
    <recommendedName>
        <fullName evidence="3">Ribosome maturation factor RimP</fullName>
    </recommendedName>
</protein>
<dbReference type="InterPro" id="IPR003728">
    <property type="entry name" value="Ribosome_maturation_RimP"/>
</dbReference>
<evidence type="ECO:0000259" key="4">
    <source>
        <dbReference type="Pfam" id="PF02576"/>
    </source>
</evidence>
<dbReference type="HAMAP" id="MF_01077">
    <property type="entry name" value="RimP"/>
    <property type="match status" value="1"/>
</dbReference>
<keyword evidence="2 3" id="KW-0690">Ribosome biogenesis</keyword>
<evidence type="ECO:0000256" key="1">
    <source>
        <dbReference type="ARBA" id="ARBA00022490"/>
    </source>
</evidence>
<sequence>MRGGAASLRVLLEPAVAALGFELVDTEFSGSGRQAVLRIYIDKPDGVTVDDCALVSRQVSAILDVEDPIPGQYMLEVSSPGLDRPMVKREDFQRFAGEMVKIRMSVAVLGRRNFTGRLAGIEGDTVILEMDKESFDLPFGNIEKARLVPQFK</sequence>
<dbReference type="Proteomes" id="UP000177950">
    <property type="component" value="Unassembled WGS sequence"/>
</dbReference>
<dbReference type="SUPFAM" id="SSF74942">
    <property type="entry name" value="YhbC-like, C-terminal domain"/>
    <property type="match status" value="1"/>
</dbReference>
<dbReference type="InterPro" id="IPR028998">
    <property type="entry name" value="RimP_C"/>
</dbReference>
<comment type="function">
    <text evidence="3">Required for maturation of 30S ribosomal subunits.</text>
</comment>
<dbReference type="GO" id="GO:0006412">
    <property type="term" value="P:translation"/>
    <property type="evidence" value="ECO:0007669"/>
    <property type="project" value="TreeGrafter"/>
</dbReference>
<name>A0A1F6UKZ3_9PROT</name>
<organism evidence="6 7">
    <name type="scientific">Candidatus Muproteobacteria bacterium RBG_19FT_COMBO_61_10</name>
    <dbReference type="NCBI Taxonomy" id="1817761"/>
    <lineage>
        <taxon>Bacteria</taxon>
        <taxon>Pseudomonadati</taxon>
        <taxon>Pseudomonadota</taxon>
        <taxon>Candidatus Muproteobacteria</taxon>
    </lineage>
</organism>
<proteinExistence type="inferred from homology"/>
<reference evidence="6 7" key="1">
    <citation type="journal article" date="2016" name="Nat. Commun.">
        <title>Thousands of microbial genomes shed light on interconnected biogeochemical processes in an aquifer system.</title>
        <authorList>
            <person name="Anantharaman K."/>
            <person name="Brown C.T."/>
            <person name="Hug L.A."/>
            <person name="Sharon I."/>
            <person name="Castelle C.J."/>
            <person name="Probst A.J."/>
            <person name="Thomas B.C."/>
            <person name="Singh A."/>
            <person name="Wilkins M.J."/>
            <person name="Karaoz U."/>
            <person name="Brodie E.L."/>
            <person name="Williams K.H."/>
            <person name="Hubbard S.S."/>
            <person name="Banfield J.F."/>
        </authorList>
    </citation>
    <scope>NUCLEOTIDE SEQUENCE [LARGE SCALE GENOMIC DNA]</scope>
</reference>